<dbReference type="Gene3D" id="3.40.30.10">
    <property type="entry name" value="Glutaredoxin"/>
    <property type="match status" value="1"/>
</dbReference>
<dbReference type="InterPro" id="IPR024705">
    <property type="entry name" value="Ssp411"/>
</dbReference>
<dbReference type="Proteomes" id="UP001519307">
    <property type="component" value="Unassembled WGS sequence"/>
</dbReference>
<dbReference type="Pfam" id="PF03190">
    <property type="entry name" value="Thioredox_DsbH"/>
    <property type="match status" value="1"/>
</dbReference>
<gene>
    <name evidence="2" type="ORF">J2Z42_000491</name>
</gene>
<keyword evidence="3" id="KW-1185">Reference proteome</keyword>
<organism evidence="2 3">
    <name type="scientific">Clostridium algifaecis</name>
    <dbReference type="NCBI Taxonomy" id="1472040"/>
    <lineage>
        <taxon>Bacteria</taxon>
        <taxon>Bacillati</taxon>
        <taxon>Bacillota</taxon>
        <taxon>Clostridia</taxon>
        <taxon>Eubacteriales</taxon>
        <taxon>Clostridiaceae</taxon>
        <taxon>Clostridium</taxon>
    </lineage>
</organism>
<evidence type="ECO:0000313" key="2">
    <source>
        <dbReference type="EMBL" id="MBP2031826.1"/>
    </source>
</evidence>
<comment type="caution">
    <text evidence="2">The sequence shown here is derived from an EMBL/GenBank/DDBJ whole genome shotgun (WGS) entry which is preliminary data.</text>
</comment>
<protein>
    <submittedName>
        <fullName evidence="2">Uncharacterized protein YyaL (SSP411 family)</fullName>
    </submittedName>
</protein>
<dbReference type="PANTHER" id="PTHR42899:SF1">
    <property type="entry name" value="SPERMATOGENESIS-ASSOCIATED PROTEIN 20"/>
    <property type="match status" value="1"/>
</dbReference>
<evidence type="ECO:0000259" key="1">
    <source>
        <dbReference type="Pfam" id="PF03190"/>
    </source>
</evidence>
<accession>A0ABS4KQS1</accession>
<dbReference type="InterPro" id="IPR036249">
    <property type="entry name" value="Thioredoxin-like_sf"/>
</dbReference>
<dbReference type="InterPro" id="IPR004879">
    <property type="entry name" value="Ssp411-like_TRX"/>
</dbReference>
<proteinExistence type="predicted"/>
<dbReference type="EMBL" id="JAGGLM010000001">
    <property type="protein sequence ID" value="MBP2031826.1"/>
    <property type="molecule type" value="Genomic_DNA"/>
</dbReference>
<evidence type="ECO:0000313" key="3">
    <source>
        <dbReference type="Proteomes" id="UP001519307"/>
    </source>
</evidence>
<name>A0ABS4KQS1_9CLOT</name>
<dbReference type="SUPFAM" id="SSF52833">
    <property type="entry name" value="Thioredoxin-like"/>
    <property type="match status" value="1"/>
</dbReference>
<sequence length="56" mass="6561">MPKENVHQNANRLVNEKSPYLLQHAYNPVDWYPWSKEAFDKAKSEDKPILLSIGYS</sequence>
<feature type="domain" description="Spermatogenesis-associated protein 20-like TRX" evidence="1">
    <location>
        <begin position="11"/>
        <end position="56"/>
    </location>
</feature>
<reference evidence="2 3" key="1">
    <citation type="submission" date="2021-03" db="EMBL/GenBank/DDBJ databases">
        <title>Genomic Encyclopedia of Type Strains, Phase IV (KMG-IV): sequencing the most valuable type-strain genomes for metagenomic binning, comparative biology and taxonomic classification.</title>
        <authorList>
            <person name="Goeker M."/>
        </authorList>
    </citation>
    <scope>NUCLEOTIDE SEQUENCE [LARGE SCALE GENOMIC DNA]</scope>
    <source>
        <strain evidence="2 3">DSM 28783</strain>
    </source>
</reference>
<dbReference type="PANTHER" id="PTHR42899">
    <property type="entry name" value="SPERMATOGENESIS-ASSOCIATED PROTEIN 20"/>
    <property type="match status" value="1"/>
</dbReference>